<dbReference type="RefSeq" id="WP_034570527.1">
    <property type="nucleotide sequence ID" value="NZ_JQBS01000032.1"/>
</dbReference>
<dbReference type="AlphaFoldDB" id="A0A0R2I299"/>
<evidence type="ECO:0000256" key="6">
    <source>
        <dbReference type="ARBA" id="ARBA00025923"/>
    </source>
</evidence>
<keyword evidence="4 7" id="KW-0067">ATP-binding</keyword>
<evidence type="ECO:0000256" key="2">
    <source>
        <dbReference type="ARBA" id="ARBA00020887"/>
    </source>
</evidence>
<feature type="compositionally biased region" description="Basic and acidic residues" evidence="8">
    <location>
        <begin position="86"/>
        <end position="111"/>
    </location>
</feature>
<evidence type="ECO:0000313" key="10">
    <source>
        <dbReference type="EMBL" id="KRN56396.1"/>
    </source>
</evidence>
<feature type="region of interest" description="Disordered" evidence="8">
    <location>
        <begin position="86"/>
        <end position="132"/>
    </location>
</feature>
<dbReference type="InterPro" id="IPR018541">
    <property type="entry name" value="Ftsk_gamma"/>
</dbReference>
<keyword evidence="10" id="KW-0131">Cell cycle</keyword>
<evidence type="ECO:0000256" key="3">
    <source>
        <dbReference type="ARBA" id="ARBA00022741"/>
    </source>
</evidence>
<dbReference type="Gene3D" id="1.10.10.10">
    <property type="entry name" value="Winged helix-like DNA-binding domain superfamily/Winged helix DNA-binding domain"/>
    <property type="match status" value="1"/>
</dbReference>
<dbReference type="SMART" id="SM00843">
    <property type="entry name" value="Ftsk_gamma"/>
    <property type="match status" value="1"/>
</dbReference>
<dbReference type="GO" id="GO:0051301">
    <property type="term" value="P:cell division"/>
    <property type="evidence" value="ECO:0007669"/>
    <property type="project" value="UniProtKB-KW"/>
</dbReference>
<keyword evidence="3 7" id="KW-0547">Nucleotide-binding</keyword>
<dbReference type="Pfam" id="PF01580">
    <property type="entry name" value="FtsK_SpoIIIE"/>
    <property type="match status" value="1"/>
</dbReference>
<comment type="similarity">
    <text evidence="1">Belongs to the FtsK/SpoIIIE/SftA family.</text>
</comment>
<dbReference type="Proteomes" id="UP000051658">
    <property type="component" value="Unassembled WGS sequence"/>
</dbReference>
<dbReference type="GO" id="GO:0005524">
    <property type="term" value="F:ATP binding"/>
    <property type="evidence" value="ECO:0007669"/>
    <property type="project" value="UniProtKB-UniRule"/>
</dbReference>
<dbReference type="InterPro" id="IPR041027">
    <property type="entry name" value="FtsK_alpha"/>
</dbReference>
<dbReference type="EMBL" id="JQBS01000032">
    <property type="protein sequence ID" value="KRN56396.1"/>
    <property type="molecule type" value="Genomic_DNA"/>
</dbReference>
<evidence type="ECO:0000256" key="8">
    <source>
        <dbReference type="SAM" id="MobiDB-lite"/>
    </source>
</evidence>
<dbReference type="SUPFAM" id="SSF46785">
    <property type="entry name" value="Winged helix' DNA-binding domain"/>
    <property type="match status" value="1"/>
</dbReference>
<dbReference type="PROSITE" id="PS50901">
    <property type="entry name" value="FTSK"/>
    <property type="match status" value="1"/>
</dbReference>
<dbReference type="SMART" id="SM00382">
    <property type="entry name" value="AAA"/>
    <property type="match status" value="1"/>
</dbReference>
<evidence type="ECO:0000256" key="7">
    <source>
        <dbReference type="PROSITE-ProRule" id="PRU00289"/>
    </source>
</evidence>
<keyword evidence="11" id="KW-1185">Reference proteome</keyword>
<dbReference type="InterPro" id="IPR036390">
    <property type="entry name" value="WH_DNA-bd_sf"/>
</dbReference>
<dbReference type="Gene3D" id="3.30.980.40">
    <property type="match status" value="1"/>
</dbReference>
<feature type="compositionally biased region" description="Basic and acidic residues" evidence="8">
    <location>
        <begin position="28"/>
        <end position="37"/>
    </location>
</feature>
<sequence length="912" mass="102223">MSNYDGPSYQGGQNHPKKFKFPFYSDTEQVRQNEKKQPLKKQPYETQNNETKRPVKLPKSGRHPAPDAVFSEFLHRTEEYTRKETNAVVKKETQDFHTRKTNTERKVEAKQAAKQSIEKQPTAYHETRSSTPFKVQKIPSPIYGFQRDDVKKTIDEIDYDLLASRLKKEVDTFILLTENEDSAELEVEDGAPDIELITFEEVLPASELETTSQIQEKAECLEEEEELVIPQIEETHHDKKRGLSRSLAGMIEEEQDITINRGTNVARYFGELHEEEDRGPIQDSVETEIITKDESSVEPLLEETTETGTFNQEESDLELKAALSRFNYLSQTLTPVVEEKIEESVMEESISEEVPSFVEEKTAESAKEELEELIVEEEQPQIVEEPTMEEPEEFIVEEVPQFVEEKITTPEAKSDNFTSEGKALVPVSNLIENEDENLAAYQFPPLDLLEPPVQFTNSAVDDWVIEQAEMLNEALDAFGVDAQVIGWTIGPAVTQFELQLGRGVKVNKITNLSDDLKLALAAKDIRIEAPIPGRSSVGVEIPNQFSRPVMLSEVMESSEFKENKSPLTVAIGVNLSGKAVVSTIDKMPHGLIAGATGSGKSVFINSILISLLYKANPSEVKLILIDPKAVELAPYNDIPHLLSPVISEPKAAAEALKWAVEEMEERYQKLAAAGVRNIEKFNEKAALHGDHGLKIPYIVIIIDELADLMMVASSEVQDYIARITQKARAAGIHLLVATQRPSVDVVTGTIKNNIPTRVAFMVSSQVDSRTIMDTGGAEKLLGKGDMLFLENGIGQPIRVQGTYVENEIDTIVQHVKDQRAANYLFEPETLLAKLELVESQDELFDEILAFISEEDTVSVSLLQRKFKIGFNRASNLIEALEEQQLISGNKGSKPRDVFLTKATYEANYQKNE</sequence>
<feature type="domain" description="FtsK" evidence="9">
    <location>
        <begin position="564"/>
        <end position="769"/>
    </location>
</feature>
<dbReference type="Gene3D" id="3.40.50.300">
    <property type="entry name" value="P-loop containing nucleotide triphosphate hydrolases"/>
    <property type="match status" value="1"/>
</dbReference>
<dbReference type="PANTHER" id="PTHR22683">
    <property type="entry name" value="SPORULATION PROTEIN RELATED"/>
    <property type="match status" value="1"/>
</dbReference>
<dbReference type="PANTHER" id="PTHR22683:SF42">
    <property type="entry name" value="DNA TRANSLOCASE SFTA"/>
    <property type="match status" value="1"/>
</dbReference>
<name>A0A0R2I299_CARDV</name>
<dbReference type="InterPro" id="IPR003593">
    <property type="entry name" value="AAA+_ATPase"/>
</dbReference>
<evidence type="ECO:0000313" key="11">
    <source>
        <dbReference type="Proteomes" id="UP000051658"/>
    </source>
</evidence>
<proteinExistence type="inferred from homology"/>
<accession>A0A0R2I299</accession>
<comment type="subunit">
    <text evidence="6">Homohexamer. Forms a ring that surrounds DNA.</text>
</comment>
<feature type="region of interest" description="Disordered" evidence="8">
    <location>
        <begin position="1"/>
        <end position="67"/>
    </location>
</feature>
<dbReference type="eggNOG" id="COG1674">
    <property type="taxonomic scope" value="Bacteria"/>
</dbReference>
<keyword evidence="5" id="KW-0238">DNA-binding</keyword>
<evidence type="ECO:0000256" key="5">
    <source>
        <dbReference type="ARBA" id="ARBA00023125"/>
    </source>
</evidence>
<evidence type="ECO:0000256" key="4">
    <source>
        <dbReference type="ARBA" id="ARBA00022840"/>
    </source>
</evidence>
<dbReference type="Pfam" id="PF17854">
    <property type="entry name" value="FtsK_alpha"/>
    <property type="match status" value="1"/>
</dbReference>
<dbReference type="InterPro" id="IPR027417">
    <property type="entry name" value="P-loop_NTPase"/>
</dbReference>
<evidence type="ECO:0000259" key="9">
    <source>
        <dbReference type="PROSITE" id="PS50901"/>
    </source>
</evidence>
<keyword evidence="10" id="KW-0132">Cell division</keyword>
<dbReference type="GO" id="GO:0003677">
    <property type="term" value="F:DNA binding"/>
    <property type="evidence" value="ECO:0007669"/>
    <property type="project" value="UniProtKB-KW"/>
</dbReference>
<dbReference type="Pfam" id="PF09397">
    <property type="entry name" value="FtsK_gamma"/>
    <property type="match status" value="1"/>
</dbReference>
<organism evidence="10 11">
    <name type="scientific">Carnobacterium divergens DSM 20623</name>
    <dbReference type="NCBI Taxonomy" id="1449336"/>
    <lineage>
        <taxon>Bacteria</taxon>
        <taxon>Bacillati</taxon>
        <taxon>Bacillota</taxon>
        <taxon>Bacilli</taxon>
        <taxon>Lactobacillales</taxon>
        <taxon>Carnobacteriaceae</taxon>
        <taxon>Carnobacterium</taxon>
    </lineage>
</organism>
<comment type="caution">
    <text evidence="10">The sequence shown here is derived from an EMBL/GenBank/DDBJ whole genome shotgun (WGS) entry which is preliminary data.</text>
</comment>
<evidence type="ECO:0000256" key="1">
    <source>
        <dbReference type="ARBA" id="ARBA00006474"/>
    </source>
</evidence>
<dbReference type="InterPro" id="IPR050206">
    <property type="entry name" value="FtsK/SpoIIIE/SftA"/>
</dbReference>
<protein>
    <recommendedName>
        <fullName evidence="2">DNA translocase FtsK</fullName>
    </recommendedName>
</protein>
<feature type="compositionally biased region" description="Polar residues" evidence="8">
    <location>
        <begin position="1"/>
        <end position="13"/>
    </location>
</feature>
<feature type="binding site" evidence="7">
    <location>
        <begin position="594"/>
        <end position="601"/>
    </location>
    <ligand>
        <name>ATP</name>
        <dbReference type="ChEBI" id="CHEBI:30616"/>
    </ligand>
</feature>
<dbReference type="InterPro" id="IPR036388">
    <property type="entry name" value="WH-like_DNA-bd_sf"/>
</dbReference>
<dbReference type="SUPFAM" id="SSF52540">
    <property type="entry name" value="P-loop containing nucleoside triphosphate hydrolases"/>
    <property type="match status" value="1"/>
</dbReference>
<dbReference type="InterPro" id="IPR002543">
    <property type="entry name" value="FtsK_dom"/>
</dbReference>
<dbReference type="PATRIC" id="fig|1449336.4.peg.1542"/>
<reference evidence="10 11" key="1">
    <citation type="journal article" date="2015" name="Genome Announc.">
        <title>Expanding the biotechnology potential of lactobacilli through comparative genomics of 213 strains and associated genera.</title>
        <authorList>
            <person name="Sun Z."/>
            <person name="Harris H.M."/>
            <person name="McCann A."/>
            <person name="Guo C."/>
            <person name="Argimon S."/>
            <person name="Zhang W."/>
            <person name="Yang X."/>
            <person name="Jeffery I.B."/>
            <person name="Cooney J.C."/>
            <person name="Kagawa T.F."/>
            <person name="Liu W."/>
            <person name="Song Y."/>
            <person name="Salvetti E."/>
            <person name="Wrobel A."/>
            <person name="Rasinkangas P."/>
            <person name="Parkhill J."/>
            <person name="Rea M.C."/>
            <person name="O'Sullivan O."/>
            <person name="Ritari J."/>
            <person name="Douillard F.P."/>
            <person name="Paul Ross R."/>
            <person name="Yang R."/>
            <person name="Briner A.E."/>
            <person name="Felis G.E."/>
            <person name="de Vos W.M."/>
            <person name="Barrangou R."/>
            <person name="Klaenhammer T.R."/>
            <person name="Caufield P.W."/>
            <person name="Cui Y."/>
            <person name="Zhang H."/>
            <person name="O'Toole P.W."/>
        </authorList>
    </citation>
    <scope>NUCLEOTIDE SEQUENCE [LARGE SCALE GENOMIC DNA]</scope>
    <source>
        <strain evidence="10 11">DSM 20623</strain>
    </source>
</reference>
<dbReference type="GeneID" id="89588539"/>
<dbReference type="CDD" id="cd01127">
    <property type="entry name" value="TrwB_TraG_TraD_VirD4"/>
    <property type="match status" value="1"/>
</dbReference>
<gene>
    <name evidence="10" type="ORF">IV74_GL001510</name>
</gene>